<name>A0A235FDI0_9BACL</name>
<feature type="transmembrane region" description="Helical" evidence="1">
    <location>
        <begin position="12"/>
        <end position="32"/>
    </location>
</feature>
<gene>
    <name evidence="2" type="ORF">CGZ90_05025</name>
</gene>
<protein>
    <recommendedName>
        <fullName evidence="4">DUF2512 domain-containing protein</fullName>
    </recommendedName>
</protein>
<keyword evidence="3" id="KW-1185">Reference proteome</keyword>
<reference evidence="2 3" key="1">
    <citation type="submission" date="2017-07" db="EMBL/GenBank/DDBJ databases">
        <title>Fictibacillus sp. nov. GDSW-R2A3 Genome sequencing and assembly.</title>
        <authorList>
            <person name="Mayilraj S."/>
        </authorList>
    </citation>
    <scope>NUCLEOTIDE SEQUENCE [LARGE SCALE GENOMIC DNA]</scope>
    <source>
        <strain evidence="2 3">GDSW-R2A3</strain>
    </source>
</reference>
<evidence type="ECO:0000256" key="1">
    <source>
        <dbReference type="SAM" id="Phobius"/>
    </source>
</evidence>
<feature type="transmembrane region" description="Helical" evidence="1">
    <location>
        <begin position="44"/>
        <end position="65"/>
    </location>
</feature>
<feature type="transmembrane region" description="Helical" evidence="1">
    <location>
        <begin position="74"/>
        <end position="93"/>
    </location>
</feature>
<evidence type="ECO:0008006" key="4">
    <source>
        <dbReference type="Google" id="ProtNLM"/>
    </source>
</evidence>
<evidence type="ECO:0000313" key="2">
    <source>
        <dbReference type="EMBL" id="OYD59262.1"/>
    </source>
</evidence>
<dbReference type="EMBL" id="NOII01000001">
    <property type="protein sequence ID" value="OYD59262.1"/>
    <property type="molecule type" value="Genomic_DNA"/>
</dbReference>
<sequence>MCPYLLKKKAVLFMQSLLIKIIGIPTLLIVATFMFESVKITSPWAYLVITAVLAPLGVLLEYALIPRMTYSRTVAADFIVTFFIVLLLCLALPGAEVTIWGAFLVTLLLTGMEALVHKHLVADHREHSYH</sequence>
<dbReference type="Pfam" id="PF10710">
    <property type="entry name" value="DUF2512"/>
    <property type="match status" value="1"/>
</dbReference>
<organism evidence="2 3">
    <name type="scientific">Fictibacillus aquaticus</name>
    <dbReference type="NCBI Taxonomy" id="2021314"/>
    <lineage>
        <taxon>Bacteria</taxon>
        <taxon>Bacillati</taxon>
        <taxon>Bacillota</taxon>
        <taxon>Bacilli</taxon>
        <taxon>Bacillales</taxon>
        <taxon>Fictibacillaceae</taxon>
        <taxon>Fictibacillus</taxon>
    </lineage>
</organism>
<dbReference type="Proteomes" id="UP000215059">
    <property type="component" value="Unassembled WGS sequence"/>
</dbReference>
<keyword evidence="1" id="KW-0472">Membrane</keyword>
<keyword evidence="1" id="KW-0812">Transmembrane</keyword>
<proteinExistence type="predicted"/>
<evidence type="ECO:0000313" key="3">
    <source>
        <dbReference type="Proteomes" id="UP000215059"/>
    </source>
</evidence>
<accession>A0A235FDI0</accession>
<dbReference type="InterPro" id="IPR019649">
    <property type="entry name" value="DUF2512"/>
</dbReference>
<keyword evidence="1" id="KW-1133">Transmembrane helix</keyword>
<comment type="caution">
    <text evidence="2">The sequence shown here is derived from an EMBL/GenBank/DDBJ whole genome shotgun (WGS) entry which is preliminary data.</text>
</comment>
<dbReference type="OrthoDB" id="2967303at2"/>
<dbReference type="AlphaFoldDB" id="A0A235FDI0"/>